<dbReference type="SUPFAM" id="SSF55666">
    <property type="entry name" value="Ribonuclease PH domain 2-like"/>
    <property type="match status" value="1"/>
</dbReference>
<dbReference type="Gene3D" id="3.30.230.70">
    <property type="entry name" value="GHMP Kinase, N-terminal domain"/>
    <property type="match status" value="1"/>
</dbReference>
<dbReference type="SUPFAM" id="SSF54211">
    <property type="entry name" value="Ribosomal protein S5 domain 2-like"/>
    <property type="match status" value="1"/>
</dbReference>
<feature type="domain" description="Exoribonuclease phosphorolytic" evidence="9">
    <location>
        <begin position="57"/>
        <end position="177"/>
    </location>
</feature>
<dbReference type="GO" id="GO:0003723">
    <property type="term" value="F:RNA binding"/>
    <property type="evidence" value="ECO:0007669"/>
    <property type="project" value="UniProtKB-KW"/>
</dbReference>
<evidence type="ECO:0000256" key="4">
    <source>
        <dbReference type="ARBA" id="ARBA00022490"/>
    </source>
</evidence>
<proteinExistence type="evidence at transcript level"/>
<dbReference type="GO" id="GO:0000176">
    <property type="term" value="C:nuclear exosome (RNase complex)"/>
    <property type="evidence" value="ECO:0007669"/>
    <property type="project" value="TreeGrafter"/>
</dbReference>
<dbReference type="GO" id="GO:0016075">
    <property type="term" value="P:rRNA catabolic process"/>
    <property type="evidence" value="ECO:0007669"/>
    <property type="project" value="TreeGrafter"/>
</dbReference>
<dbReference type="InterPro" id="IPR027408">
    <property type="entry name" value="PNPase/RNase_PH_dom_sf"/>
</dbReference>
<evidence type="ECO:0000256" key="5">
    <source>
        <dbReference type="ARBA" id="ARBA00022552"/>
    </source>
</evidence>
<evidence type="ECO:0000256" key="2">
    <source>
        <dbReference type="ARBA" id="ARBA00004496"/>
    </source>
</evidence>
<dbReference type="GO" id="GO:0005730">
    <property type="term" value="C:nucleolus"/>
    <property type="evidence" value="ECO:0007669"/>
    <property type="project" value="TreeGrafter"/>
</dbReference>
<evidence type="ECO:0000256" key="8">
    <source>
        <dbReference type="ARBA" id="ARBA00023242"/>
    </source>
</evidence>
<evidence type="ECO:0000256" key="6">
    <source>
        <dbReference type="ARBA" id="ARBA00022835"/>
    </source>
</evidence>
<evidence type="ECO:0000256" key="3">
    <source>
        <dbReference type="ARBA" id="ARBA00006678"/>
    </source>
</evidence>
<organism evidence="10">
    <name type="scientific">Riptortus pedestris</name>
    <name type="common">Bean bug</name>
    <dbReference type="NCBI Taxonomy" id="329032"/>
    <lineage>
        <taxon>Eukaryota</taxon>
        <taxon>Metazoa</taxon>
        <taxon>Ecdysozoa</taxon>
        <taxon>Arthropoda</taxon>
        <taxon>Hexapoda</taxon>
        <taxon>Insecta</taxon>
        <taxon>Pterygota</taxon>
        <taxon>Neoptera</taxon>
        <taxon>Paraneoptera</taxon>
        <taxon>Hemiptera</taxon>
        <taxon>Heteroptera</taxon>
        <taxon>Panheteroptera</taxon>
        <taxon>Pentatomomorpha</taxon>
        <taxon>Coreoidea</taxon>
        <taxon>Alydidae</taxon>
        <taxon>Riptortus</taxon>
    </lineage>
</organism>
<dbReference type="InterPro" id="IPR036345">
    <property type="entry name" value="ExoRNase_PH_dom2_sf"/>
</dbReference>
<sequence>MLNPSYYEDFILEQKKLEENIPYETFLPDSSKYKSYEQKLGEVFKDGKRADGRKSDESRRIYIKLGALVEARGSCYLEMGRTKVLCGVSGPREIPFVQLAGYTELGSVECSLESFPPSTSDKAYSDALKRAIEPSFCRNEFPNLEINVSVMVLDASGSVLSAAITAASLALAHARLPIYDILTSVCLGIHGDLLFVDPTDKEESFCMSAQRTSIDQNHGLITLSYMSTADQIAHYYQSGHMDLTLLLDSTDIAIKRCQDLYALCQQHLMDDVKLSLRQVTETENVEDSMRTLSTS</sequence>
<name>R4WDW7_RIPPE</name>
<keyword evidence="5" id="KW-0698">rRNA processing</keyword>
<dbReference type="Pfam" id="PF01138">
    <property type="entry name" value="RNase_PH"/>
    <property type="match status" value="1"/>
</dbReference>
<dbReference type="AlphaFoldDB" id="R4WDW7"/>
<evidence type="ECO:0000256" key="7">
    <source>
        <dbReference type="ARBA" id="ARBA00022884"/>
    </source>
</evidence>
<dbReference type="PANTHER" id="PTHR11953">
    <property type="entry name" value="EXOSOME COMPLEX COMPONENT"/>
    <property type="match status" value="1"/>
</dbReference>
<dbReference type="PANTHER" id="PTHR11953:SF2">
    <property type="entry name" value="EXOSOME COMPLEX COMPONENT MTR3"/>
    <property type="match status" value="1"/>
</dbReference>
<keyword evidence="8" id="KW-0539">Nucleus</keyword>
<protein>
    <recommendedName>
        <fullName evidence="9">Exoribonuclease phosphorolytic domain-containing protein</fullName>
    </recommendedName>
</protein>
<dbReference type="GO" id="GO:0034475">
    <property type="term" value="P:U4 snRNA 3'-end processing"/>
    <property type="evidence" value="ECO:0007669"/>
    <property type="project" value="TreeGrafter"/>
</dbReference>
<dbReference type="GO" id="GO:0071051">
    <property type="term" value="P:poly(A)-dependent snoRNA 3'-end processing"/>
    <property type="evidence" value="ECO:0007669"/>
    <property type="project" value="TreeGrafter"/>
</dbReference>
<keyword evidence="4" id="KW-0963">Cytoplasm</keyword>
<comment type="similarity">
    <text evidence="3">Belongs to the RNase PH family.</text>
</comment>
<dbReference type="GO" id="GO:0071028">
    <property type="term" value="P:nuclear mRNA surveillance"/>
    <property type="evidence" value="ECO:0007669"/>
    <property type="project" value="TreeGrafter"/>
</dbReference>
<dbReference type="EMBL" id="AK417924">
    <property type="protein sequence ID" value="BAN21139.1"/>
    <property type="molecule type" value="mRNA"/>
</dbReference>
<keyword evidence="7" id="KW-0694">RNA-binding</keyword>
<dbReference type="InterPro" id="IPR020568">
    <property type="entry name" value="Ribosomal_Su5_D2-typ_SF"/>
</dbReference>
<comment type="subcellular location">
    <subcellularLocation>
        <location evidence="2">Cytoplasm</location>
    </subcellularLocation>
    <subcellularLocation>
        <location evidence="1">Nucleus</location>
    </subcellularLocation>
</comment>
<dbReference type="GO" id="GO:0000177">
    <property type="term" value="C:cytoplasmic exosome (RNase complex)"/>
    <property type="evidence" value="ECO:0007669"/>
    <property type="project" value="TreeGrafter"/>
</dbReference>
<dbReference type="GO" id="GO:0006364">
    <property type="term" value="P:rRNA processing"/>
    <property type="evidence" value="ECO:0007669"/>
    <property type="project" value="UniProtKB-KW"/>
</dbReference>
<dbReference type="InterPro" id="IPR050080">
    <property type="entry name" value="RNase_PH"/>
</dbReference>
<keyword evidence="6" id="KW-0271">Exosome</keyword>
<reference evidence="10" key="1">
    <citation type="journal article" date="2013" name="PLoS ONE">
        <title>Gene expression in gut symbiotic organ of stinkbug affected by extracellular bacterial symbiont.</title>
        <authorList>
            <person name="Futahashi R."/>
            <person name="Tanaka K."/>
            <person name="Tanahashi M."/>
            <person name="Nikoh N."/>
            <person name="Kikuchi Y."/>
            <person name="Lee B.L."/>
            <person name="Fukatsu T."/>
        </authorList>
    </citation>
    <scope>NUCLEOTIDE SEQUENCE</scope>
    <source>
        <tissue evidence="10">Midgut</tissue>
    </source>
</reference>
<evidence type="ECO:0000313" key="10">
    <source>
        <dbReference type="EMBL" id="BAN21139.1"/>
    </source>
</evidence>
<evidence type="ECO:0000259" key="9">
    <source>
        <dbReference type="Pfam" id="PF01138"/>
    </source>
</evidence>
<dbReference type="InterPro" id="IPR001247">
    <property type="entry name" value="ExoRNase_PH_dom1"/>
</dbReference>
<accession>R4WDW7</accession>
<evidence type="ECO:0000256" key="1">
    <source>
        <dbReference type="ARBA" id="ARBA00004123"/>
    </source>
</evidence>